<dbReference type="RefSeq" id="WP_179714309.1">
    <property type="nucleotide sequence ID" value="NZ_JBEPMQ010000008.1"/>
</dbReference>
<protein>
    <submittedName>
        <fullName evidence="7">Tetratricopeptide repeat protein</fullName>
    </submittedName>
</protein>
<reference evidence="7 8" key="1">
    <citation type="submission" date="2017-08" db="EMBL/GenBank/DDBJ databases">
        <authorList>
            <person name="de Groot N.N."/>
        </authorList>
    </citation>
    <scope>NUCLEOTIDE SEQUENCE [LARGE SCALE GENOMIC DNA]</scope>
    <source>
        <strain evidence="7 8">JC228</strain>
    </source>
</reference>
<evidence type="ECO:0000256" key="6">
    <source>
        <dbReference type="PROSITE-ProRule" id="PRU00339"/>
    </source>
</evidence>
<comment type="subcellular location">
    <subcellularLocation>
        <location evidence="1">Cytoplasm</location>
    </subcellularLocation>
</comment>
<keyword evidence="4 6" id="KW-0802">TPR repeat</keyword>
<dbReference type="PANTHER" id="PTHR46630:SF1">
    <property type="entry name" value="TETRATRICOPEPTIDE REPEAT PROTEIN 29"/>
    <property type="match status" value="1"/>
</dbReference>
<evidence type="ECO:0000256" key="4">
    <source>
        <dbReference type="ARBA" id="ARBA00022803"/>
    </source>
</evidence>
<evidence type="ECO:0000313" key="7">
    <source>
        <dbReference type="EMBL" id="SNX73955.1"/>
    </source>
</evidence>
<comment type="similarity">
    <text evidence="5">Belongs to the Rap family.</text>
</comment>
<keyword evidence="2" id="KW-0963">Cytoplasm</keyword>
<dbReference type="Gene3D" id="1.25.40.10">
    <property type="entry name" value="Tetratricopeptide repeat domain"/>
    <property type="match status" value="1"/>
</dbReference>
<proteinExistence type="inferred from homology"/>
<keyword evidence="8" id="KW-1185">Reference proteome</keyword>
<evidence type="ECO:0000256" key="5">
    <source>
        <dbReference type="ARBA" id="ARBA00038253"/>
    </source>
</evidence>
<dbReference type="Proteomes" id="UP000219546">
    <property type="component" value="Unassembled WGS sequence"/>
</dbReference>
<dbReference type="InterPro" id="IPR011990">
    <property type="entry name" value="TPR-like_helical_dom_sf"/>
</dbReference>
<dbReference type="SUPFAM" id="SSF48452">
    <property type="entry name" value="TPR-like"/>
    <property type="match status" value="1"/>
</dbReference>
<feature type="repeat" description="TPR" evidence="6">
    <location>
        <begin position="170"/>
        <end position="203"/>
    </location>
</feature>
<organism evidence="7 8">
    <name type="scientific">Bacillus oleivorans</name>
    <dbReference type="NCBI Taxonomy" id="1448271"/>
    <lineage>
        <taxon>Bacteria</taxon>
        <taxon>Bacillati</taxon>
        <taxon>Bacillota</taxon>
        <taxon>Bacilli</taxon>
        <taxon>Bacillales</taxon>
        <taxon>Bacillaceae</taxon>
        <taxon>Bacillus</taxon>
    </lineage>
</organism>
<evidence type="ECO:0000313" key="8">
    <source>
        <dbReference type="Proteomes" id="UP000219546"/>
    </source>
</evidence>
<dbReference type="PANTHER" id="PTHR46630">
    <property type="entry name" value="TETRATRICOPEPTIDE REPEAT PROTEIN 29"/>
    <property type="match status" value="1"/>
</dbReference>
<dbReference type="InterPro" id="IPR051476">
    <property type="entry name" value="Bac_ResReg_Asp_Phosphatase"/>
</dbReference>
<evidence type="ECO:0000256" key="1">
    <source>
        <dbReference type="ARBA" id="ARBA00004496"/>
    </source>
</evidence>
<sequence>MKVLVAAHEVANALTRWHDFIKLGNIAKSEQLKEEVEHLLTDMEKNQDVLLYYSLIDYRHSLLYNNTNEAEEKLQNIDPEHEMNDLLLYYYYYFKGMHQYKLQNYQEALSYYNQAELSLENLSDEIEKSEFYYKVASAYYHMRQFLLAIDYIFKAISIYQNYPLYKSRIADCHNVLGLCYLGRKEYEKAEKHFKESFEVAKEIGDKDLQVFLMYNLGYLYSEQNHSDLAIQFLSEAASKKFRLHKVCYLLAKEFLKIGDRKLAYLHISKGKEICQEINNEEYFHHLKVLELLDSPPQHLLKRATIQMNKVLDYFQEEGLHGFVHDYAIEFGNLLYKYQYYENASHFYNRGVNCQTSKS</sequence>
<dbReference type="AlphaFoldDB" id="A0A285D2R6"/>
<dbReference type="InterPro" id="IPR019734">
    <property type="entry name" value="TPR_rpt"/>
</dbReference>
<dbReference type="SMART" id="SM00028">
    <property type="entry name" value="TPR"/>
    <property type="match status" value="5"/>
</dbReference>
<evidence type="ECO:0000256" key="3">
    <source>
        <dbReference type="ARBA" id="ARBA00022737"/>
    </source>
</evidence>
<keyword evidence="3" id="KW-0677">Repeat</keyword>
<dbReference type="Pfam" id="PF18801">
    <property type="entry name" value="RapH_N"/>
    <property type="match status" value="1"/>
</dbReference>
<dbReference type="GO" id="GO:0005737">
    <property type="term" value="C:cytoplasm"/>
    <property type="evidence" value="ECO:0007669"/>
    <property type="project" value="UniProtKB-SubCell"/>
</dbReference>
<gene>
    <name evidence="7" type="ORF">SAMN05877753_10856</name>
</gene>
<evidence type="ECO:0000256" key="2">
    <source>
        <dbReference type="ARBA" id="ARBA00022490"/>
    </source>
</evidence>
<dbReference type="Pfam" id="PF13424">
    <property type="entry name" value="TPR_12"/>
    <property type="match status" value="1"/>
</dbReference>
<dbReference type="PROSITE" id="PS50005">
    <property type="entry name" value="TPR"/>
    <property type="match status" value="1"/>
</dbReference>
<name>A0A285D2R6_9BACI</name>
<dbReference type="EMBL" id="OAOP01000008">
    <property type="protein sequence ID" value="SNX73955.1"/>
    <property type="molecule type" value="Genomic_DNA"/>
</dbReference>
<accession>A0A285D2R6</accession>